<feature type="domain" description="Dynein heavy chain tail" evidence="1">
    <location>
        <begin position="2"/>
        <end position="112"/>
    </location>
</feature>
<proteinExistence type="predicted"/>
<accession>A0AAV2HNL3</accession>
<dbReference type="GO" id="GO:0005858">
    <property type="term" value="C:axonemal dynein complex"/>
    <property type="evidence" value="ECO:0007669"/>
    <property type="project" value="TreeGrafter"/>
</dbReference>
<dbReference type="Pfam" id="PF08385">
    <property type="entry name" value="DHC_N1"/>
    <property type="match status" value="1"/>
</dbReference>
<reference evidence="2 3" key="1">
    <citation type="submission" date="2024-04" db="EMBL/GenBank/DDBJ databases">
        <authorList>
            <consortium name="Genoscope - CEA"/>
            <person name="William W."/>
        </authorList>
    </citation>
    <scope>NUCLEOTIDE SEQUENCE [LARGE SCALE GENOMIC DNA]</scope>
</reference>
<gene>
    <name evidence="2" type="ORF">GSLYS_00009600001</name>
</gene>
<dbReference type="GO" id="GO:0007018">
    <property type="term" value="P:microtubule-based movement"/>
    <property type="evidence" value="ECO:0007669"/>
    <property type="project" value="InterPro"/>
</dbReference>
<dbReference type="PANTHER" id="PTHR46532:SF11">
    <property type="entry name" value="DYNEIN AXONEMAL HEAVY CHAIN 12"/>
    <property type="match status" value="1"/>
</dbReference>
<evidence type="ECO:0000313" key="2">
    <source>
        <dbReference type="EMBL" id="CAL1535640.1"/>
    </source>
</evidence>
<evidence type="ECO:0000259" key="1">
    <source>
        <dbReference type="Pfam" id="PF08385"/>
    </source>
</evidence>
<dbReference type="GO" id="GO:0045505">
    <property type="term" value="F:dynein intermediate chain binding"/>
    <property type="evidence" value="ECO:0007669"/>
    <property type="project" value="InterPro"/>
</dbReference>
<dbReference type="PANTHER" id="PTHR46532">
    <property type="entry name" value="MALE FERTILITY FACTOR KL5"/>
    <property type="match status" value="1"/>
</dbReference>
<keyword evidence="3" id="KW-1185">Reference proteome</keyword>
<evidence type="ECO:0000313" key="3">
    <source>
        <dbReference type="Proteomes" id="UP001497497"/>
    </source>
</evidence>
<dbReference type="EMBL" id="CAXITT010000207">
    <property type="protein sequence ID" value="CAL1535640.1"/>
    <property type="molecule type" value="Genomic_DNA"/>
</dbReference>
<dbReference type="Proteomes" id="UP001497497">
    <property type="component" value="Unassembled WGS sequence"/>
</dbReference>
<protein>
    <recommendedName>
        <fullName evidence="1">Dynein heavy chain tail domain-containing protein</fullName>
    </recommendedName>
</protein>
<sequence length="214" mass="24996">MAQPLLTRDPETQLLSVNFDDKLVAVLKEMKYLKLRNKELIPVIPEGVFEKRDMLFKYYANLMLIMQLYNKLITDSLPVEKPLIAPHLLKIDQHVEQALTTLAWEMQDIWEYIADSLTQVQDLTSKVQQTKDNVEKLKTIMATWSQNPLFERKEKLDNLLGLTDRQEAIKKRYNEITAAGIEVLDLMETNRGLFDADVMSEDWLKYVDYLDAMV</sequence>
<name>A0AAV2HNL3_LYMST</name>
<dbReference type="AlphaFoldDB" id="A0AAV2HNL3"/>
<dbReference type="GO" id="GO:0051959">
    <property type="term" value="F:dynein light intermediate chain binding"/>
    <property type="evidence" value="ECO:0007669"/>
    <property type="project" value="InterPro"/>
</dbReference>
<organism evidence="2 3">
    <name type="scientific">Lymnaea stagnalis</name>
    <name type="common">Great pond snail</name>
    <name type="synonym">Helix stagnalis</name>
    <dbReference type="NCBI Taxonomy" id="6523"/>
    <lineage>
        <taxon>Eukaryota</taxon>
        <taxon>Metazoa</taxon>
        <taxon>Spiralia</taxon>
        <taxon>Lophotrochozoa</taxon>
        <taxon>Mollusca</taxon>
        <taxon>Gastropoda</taxon>
        <taxon>Heterobranchia</taxon>
        <taxon>Euthyneura</taxon>
        <taxon>Panpulmonata</taxon>
        <taxon>Hygrophila</taxon>
        <taxon>Lymnaeoidea</taxon>
        <taxon>Lymnaeidae</taxon>
        <taxon>Lymnaea</taxon>
    </lineage>
</organism>
<dbReference type="InterPro" id="IPR026983">
    <property type="entry name" value="DHC"/>
</dbReference>
<feature type="non-terminal residue" evidence="2">
    <location>
        <position position="214"/>
    </location>
</feature>
<comment type="caution">
    <text evidence="2">The sequence shown here is derived from an EMBL/GenBank/DDBJ whole genome shotgun (WGS) entry which is preliminary data.</text>
</comment>
<dbReference type="InterPro" id="IPR013594">
    <property type="entry name" value="Dynein_heavy_tail"/>
</dbReference>